<comment type="caution">
    <text evidence="1">The sequence shown here is derived from an EMBL/GenBank/DDBJ whole genome shotgun (WGS) entry which is preliminary data.</text>
</comment>
<dbReference type="EMBL" id="QKYT01000038">
    <property type="protein sequence ID" value="RIA96800.1"/>
    <property type="molecule type" value="Genomic_DNA"/>
</dbReference>
<protein>
    <submittedName>
        <fullName evidence="1">Uncharacterized protein</fullName>
    </submittedName>
</protein>
<dbReference type="Proteomes" id="UP000265703">
    <property type="component" value="Unassembled WGS sequence"/>
</dbReference>
<sequence>MGRLANCSNIKYWDDMGGLCLTCSKYGYTPFESLTAFINIFRMMYCKKLIL</sequence>
<accession>A0A397TEW7</accession>
<proteinExistence type="predicted"/>
<evidence type="ECO:0000313" key="2">
    <source>
        <dbReference type="Proteomes" id="UP000265703"/>
    </source>
</evidence>
<keyword evidence="2" id="KW-1185">Reference proteome</keyword>
<gene>
    <name evidence="1" type="ORF">C1645_753999</name>
</gene>
<reference evidence="1 2" key="1">
    <citation type="submission" date="2018-06" db="EMBL/GenBank/DDBJ databases">
        <title>Comparative genomics reveals the genomic features of Rhizophagus irregularis, R. cerebriforme, R. diaphanum and Gigaspora rosea, and their symbiotic lifestyle signature.</title>
        <authorList>
            <person name="Morin E."/>
            <person name="San Clemente H."/>
            <person name="Chen E.C.H."/>
            <person name="De La Providencia I."/>
            <person name="Hainaut M."/>
            <person name="Kuo A."/>
            <person name="Kohler A."/>
            <person name="Murat C."/>
            <person name="Tang N."/>
            <person name="Roy S."/>
            <person name="Loubradou J."/>
            <person name="Henrissat B."/>
            <person name="Grigoriev I.V."/>
            <person name="Corradi N."/>
            <person name="Roux C."/>
            <person name="Martin F.M."/>
        </authorList>
    </citation>
    <scope>NUCLEOTIDE SEQUENCE [LARGE SCALE GENOMIC DNA]</scope>
    <source>
        <strain evidence="1 2">DAOM 227022</strain>
    </source>
</reference>
<organism evidence="1 2">
    <name type="scientific">Glomus cerebriforme</name>
    <dbReference type="NCBI Taxonomy" id="658196"/>
    <lineage>
        <taxon>Eukaryota</taxon>
        <taxon>Fungi</taxon>
        <taxon>Fungi incertae sedis</taxon>
        <taxon>Mucoromycota</taxon>
        <taxon>Glomeromycotina</taxon>
        <taxon>Glomeromycetes</taxon>
        <taxon>Glomerales</taxon>
        <taxon>Glomeraceae</taxon>
        <taxon>Glomus</taxon>
    </lineage>
</organism>
<dbReference type="AlphaFoldDB" id="A0A397TEW7"/>
<name>A0A397TEW7_9GLOM</name>
<evidence type="ECO:0000313" key="1">
    <source>
        <dbReference type="EMBL" id="RIA96800.1"/>
    </source>
</evidence>